<keyword evidence="10" id="KW-1185">Reference proteome</keyword>
<dbReference type="SMART" id="SM00729">
    <property type="entry name" value="Elp3"/>
    <property type="match status" value="1"/>
</dbReference>
<keyword evidence="7" id="KW-0411">Iron-sulfur</keyword>
<dbReference type="InterPro" id="IPR058240">
    <property type="entry name" value="rSAM_sf"/>
</dbReference>
<dbReference type="EMBL" id="PGGK01000003">
    <property type="protein sequence ID" value="TGC10745.1"/>
    <property type="molecule type" value="Genomic_DNA"/>
</dbReference>
<organism evidence="9 10">
    <name type="scientific">Methanolobus halotolerans</name>
    <dbReference type="NCBI Taxonomy" id="2052935"/>
    <lineage>
        <taxon>Archaea</taxon>
        <taxon>Methanobacteriati</taxon>
        <taxon>Methanobacteriota</taxon>
        <taxon>Stenosarchaea group</taxon>
        <taxon>Methanomicrobia</taxon>
        <taxon>Methanosarcinales</taxon>
        <taxon>Methanosarcinaceae</taxon>
        <taxon>Methanolobus</taxon>
    </lineage>
</organism>
<dbReference type="SFLD" id="SFLDG01385">
    <property type="entry name" value="heme_carboxy_lyase_like"/>
    <property type="match status" value="1"/>
</dbReference>
<evidence type="ECO:0000256" key="7">
    <source>
        <dbReference type="ARBA" id="ARBA00023014"/>
    </source>
</evidence>
<evidence type="ECO:0000256" key="6">
    <source>
        <dbReference type="ARBA" id="ARBA00023004"/>
    </source>
</evidence>
<dbReference type="RefSeq" id="WP_135389126.1">
    <property type="nucleotide sequence ID" value="NZ_PGGK01000003.1"/>
</dbReference>
<evidence type="ECO:0000259" key="8">
    <source>
        <dbReference type="PROSITE" id="PS51918"/>
    </source>
</evidence>
<dbReference type="SFLD" id="SFLDG01067">
    <property type="entry name" value="SPASM/twitch_domain_containing"/>
    <property type="match status" value="1"/>
</dbReference>
<dbReference type="SUPFAM" id="SSF102114">
    <property type="entry name" value="Radical SAM enzymes"/>
    <property type="match status" value="1"/>
</dbReference>
<evidence type="ECO:0000256" key="1">
    <source>
        <dbReference type="ARBA" id="ARBA00001966"/>
    </source>
</evidence>
<comment type="cofactor">
    <cofactor evidence="1">
        <name>[4Fe-4S] cluster</name>
        <dbReference type="ChEBI" id="CHEBI:49883"/>
    </cofactor>
</comment>
<dbReference type="SFLD" id="SFLDG01386">
    <property type="entry name" value="main_SPASM_domain-containing"/>
    <property type="match status" value="1"/>
</dbReference>
<dbReference type="SFLD" id="SFLDG01387">
    <property type="entry name" value="BtrN-like_SPASM_domain_contain"/>
    <property type="match status" value="1"/>
</dbReference>
<reference evidence="9 10" key="1">
    <citation type="submission" date="2017-11" db="EMBL/GenBank/DDBJ databases">
        <title>Isolation and Characterization of Methanogenic Archaea from Saline Meromictic Lake at Siberia.</title>
        <authorList>
            <person name="Shen Y."/>
            <person name="Huang H.-H."/>
            <person name="Lai M.-C."/>
            <person name="Chen S.-C."/>
        </authorList>
    </citation>
    <scope>NUCLEOTIDE SEQUENCE [LARGE SCALE GENOMIC DNA]</scope>
    <source>
        <strain evidence="9 10">SY-01</strain>
    </source>
</reference>
<keyword evidence="5" id="KW-0560">Oxidoreductase</keyword>
<dbReference type="Pfam" id="PF04055">
    <property type="entry name" value="Radical_SAM"/>
    <property type="match status" value="1"/>
</dbReference>
<evidence type="ECO:0000256" key="3">
    <source>
        <dbReference type="ARBA" id="ARBA00022691"/>
    </source>
</evidence>
<dbReference type="InterPro" id="IPR030896">
    <property type="entry name" value="rSAM_AhbD_hemeb"/>
</dbReference>
<dbReference type="SFLD" id="SFLDS00029">
    <property type="entry name" value="Radical_SAM"/>
    <property type="match status" value="1"/>
</dbReference>
<dbReference type="InterPro" id="IPR034480">
    <property type="entry name" value="Heme_synthase-like"/>
</dbReference>
<dbReference type="InterPro" id="IPR017200">
    <property type="entry name" value="PqqE-like"/>
</dbReference>
<accession>A0A4E0PXA3</accession>
<dbReference type="InterPro" id="IPR006638">
    <property type="entry name" value="Elp3/MiaA/NifB-like_rSAM"/>
</dbReference>
<evidence type="ECO:0000313" key="10">
    <source>
        <dbReference type="Proteomes" id="UP000297295"/>
    </source>
</evidence>
<dbReference type="NCBIfam" id="TIGR04085">
    <property type="entry name" value="rSAM_more_4Fe4S"/>
    <property type="match status" value="1"/>
</dbReference>
<dbReference type="NCBIfam" id="TIGR04545">
    <property type="entry name" value="rSAM_ahbD_hemeb"/>
    <property type="match status" value="1"/>
</dbReference>
<keyword evidence="6" id="KW-0408">Iron</keyword>
<dbReference type="PIRSF" id="PIRSF037420">
    <property type="entry name" value="PQQ_syn_pqqE"/>
    <property type="match status" value="1"/>
</dbReference>
<dbReference type="InterPro" id="IPR050377">
    <property type="entry name" value="Radical_SAM_PqqE_MftC-like"/>
</dbReference>
<dbReference type="InterPro" id="IPR007197">
    <property type="entry name" value="rSAM"/>
</dbReference>
<evidence type="ECO:0000313" key="9">
    <source>
        <dbReference type="EMBL" id="TGC10745.1"/>
    </source>
</evidence>
<dbReference type="PROSITE" id="PS51918">
    <property type="entry name" value="RADICAL_SAM"/>
    <property type="match status" value="1"/>
</dbReference>
<evidence type="ECO:0000256" key="4">
    <source>
        <dbReference type="ARBA" id="ARBA00022723"/>
    </source>
</evidence>
<dbReference type="Proteomes" id="UP000297295">
    <property type="component" value="Unassembled WGS sequence"/>
</dbReference>
<dbReference type="CDD" id="cd01335">
    <property type="entry name" value="Radical_SAM"/>
    <property type="match status" value="1"/>
</dbReference>
<evidence type="ECO:0000256" key="5">
    <source>
        <dbReference type="ARBA" id="ARBA00023002"/>
    </source>
</evidence>
<dbReference type="CDD" id="cd21123">
    <property type="entry name" value="SPASM_MftC-like"/>
    <property type="match status" value="1"/>
</dbReference>
<name>A0A4E0PXA3_9EURY</name>
<feature type="domain" description="Radical SAM core" evidence="8">
    <location>
        <begin position="2"/>
        <end position="223"/>
    </location>
</feature>
<gene>
    <name evidence="9" type="primary">ahbD</name>
    <name evidence="9" type="ORF">CUN85_03645</name>
</gene>
<keyword evidence="3" id="KW-0949">S-adenosyl-L-methionine</keyword>
<dbReference type="PANTHER" id="PTHR11228:SF34">
    <property type="entry name" value="TUNGSTEN-CONTAINING ALDEHYDE FERREDOXIN OXIDOREDUCTASE COFACTOR MODIFYING PROTEIN"/>
    <property type="match status" value="1"/>
</dbReference>
<dbReference type="InterPro" id="IPR013785">
    <property type="entry name" value="Aldolase_TIM"/>
</dbReference>
<keyword evidence="2" id="KW-0004">4Fe-4S</keyword>
<dbReference type="Gene3D" id="3.20.20.70">
    <property type="entry name" value="Aldolase class I"/>
    <property type="match status" value="1"/>
</dbReference>
<dbReference type="GO" id="GO:0046872">
    <property type="term" value="F:metal ion binding"/>
    <property type="evidence" value="ECO:0007669"/>
    <property type="project" value="UniProtKB-KW"/>
</dbReference>
<dbReference type="PANTHER" id="PTHR11228">
    <property type="entry name" value="RADICAL SAM DOMAIN PROTEIN"/>
    <property type="match status" value="1"/>
</dbReference>
<dbReference type="AlphaFoldDB" id="A0A4E0PXA3"/>
<proteinExistence type="predicted"/>
<sequence length="348" mass="38612">MVKAPRLIAWETTAGCNLSCRHCRGASTSEKPKGELTTEEATRFIDEIAQMGNPILILSGGEPLVRDDIYELAQYATLKGLHVAFATNGTLVTPEVAEKLRDVGVRRISISLDGSSPQTHDDFRCMPGAFEGAMRGIEAIKKADIGFQINTTITKRNIREIPAILEMATEIGAEALHIFLLVPTGRGKELEEEEIPPVEYERVLNWFYDRQKTAKIQLKATCAPHYFRIMRQRARKEGTEVTVKTHGYEAMTKGCLGGTGFCFVSSTGEVYPCGYLPALAGNIREQSFKDVWENSKVFNDLRDVSKLKGKCGDCEYNEVCGGCRARAYAASGDYLAEEPYCIYVPEKQ</sequence>
<keyword evidence="4" id="KW-0479">Metal-binding</keyword>
<dbReference type="Pfam" id="PF13186">
    <property type="entry name" value="SPASM"/>
    <property type="match status" value="1"/>
</dbReference>
<dbReference type="SFLD" id="SFLDF00542">
    <property type="entry name" value="alternative_heme_biosynthesis"/>
    <property type="match status" value="1"/>
</dbReference>
<protein>
    <submittedName>
        <fullName evidence="9">Heme b synthase</fullName>
    </submittedName>
</protein>
<dbReference type="InterPro" id="IPR023885">
    <property type="entry name" value="4Fe4S-binding_SPASM_dom"/>
</dbReference>
<dbReference type="OrthoDB" id="30736at2157"/>
<dbReference type="InterPro" id="IPR034391">
    <property type="entry name" value="AdoMet-like_SPASM_containing"/>
</dbReference>
<evidence type="ECO:0000256" key="2">
    <source>
        <dbReference type="ARBA" id="ARBA00022485"/>
    </source>
</evidence>
<comment type="caution">
    <text evidence="9">The sequence shown here is derived from an EMBL/GenBank/DDBJ whole genome shotgun (WGS) entry which is preliminary data.</text>
</comment>
<dbReference type="GO" id="GO:0003824">
    <property type="term" value="F:catalytic activity"/>
    <property type="evidence" value="ECO:0007669"/>
    <property type="project" value="InterPro"/>
</dbReference>
<dbReference type="GO" id="GO:0051539">
    <property type="term" value="F:4 iron, 4 sulfur cluster binding"/>
    <property type="evidence" value="ECO:0007669"/>
    <property type="project" value="UniProtKB-KW"/>
</dbReference>